<comment type="caution">
    <text evidence="1">The sequence shown here is derived from an EMBL/GenBank/DDBJ whole genome shotgun (WGS) entry which is preliminary data.</text>
</comment>
<dbReference type="Proteomes" id="UP000188354">
    <property type="component" value="Unassembled WGS sequence"/>
</dbReference>
<dbReference type="Gramene" id="OIW20547">
    <property type="protein sequence ID" value="OIW20547"/>
    <property type="gene ID" value="TanjilG_14485"/>
</dbReference>
<accession>A0A394DJV9</accession>
<reference evidence="1 2" key="1">
    <citation type="journal article" date="2017" name="Plant Biotechnol. J.">
        <title>A comprehensive draft genome sequence for lupin (Lupinus angustifolius), an emerging health food: insights into plant-microbe interactions and legume evolution.</title>
        <authorList>
            <person name="Hane J.K."/>
            <person name="Ming Y."/>
            <person name="Kamphuis L.G."/>
            <person name="Nelson M.N."/>
            <person name="Garg G."/>
            <person name="Atkins C.A."/>
            <person name="Bayer P.E."/>
            <person name="Bravo A."/>
            <person name="Bringans S."/>
            <person name="Cannon S."/>
            <person name="Edwards D."/>
            <person name="Foley R."/>
            <person name="Gao L.L."/>
            <person name="Harrison M.J."/>
            <person name="Huang W."/>
            <person name="Hurgobin B."/>
            <person name="Li S."/>
            <person name="Liu C.W."/>
            <person name="McGrath A."/>
            <person name="Morahan G."/>
            <person name="Murray J."/>
            <person name="Weller J."/>
            <person name="Jian J."/>
            <person name="Singh K.B."/>
        </authorList>
    </citation>
    <scope>NUCLEOTIDE SEQUENCE [LARGE SCALE GENOMIC DNA]</scope>
    <source>
        <strain evidence="2">cv. Tanjil</strain>
        <tissue evidence="1">Whole plant</tissue>
    </source>
</reference>
<evidence type="ECO:0000313" key="1">
    <source>
        <dbReference type="EMBL" id="OIW20547.1"/>
    </source>
</evidence>
<proteinExistence type="predicted"/>
<protein>
    <submittedName>
        <fullName evidence="1">Uncharacterized protein</fullName>
    </submittedName>
</protein>
<dbReference type="EMBL" id="MLAU01010796">
    <property type="protein sequence ID" value="OIW20547.1"/>
    <property type="molecule type" value="Genomic_DNA"/>
</dbReference>
<gene>
    <name evidence="1" type="ORF">TanjilG_14485</name>
</gene>
<evidence type="ECO:0000313" key="2">
    <source>
        <dbReference type="Proteomes" id="UP000188354"/>
    </source>
</evidence>
<organism evidence="1 2">
    <name type="scientific">Lupinus angustifolius</name>
    <name type="common">Narrow-leaved blue lupine</name>
    <dbReference type="NCBI Taxonomy" id="3871"/>
    <lineage>
        <taxon>Eukaryota</taxon>
        <taxon>Viridiplantae</taxon>
        <taxon>Streptophyta</taxon>
        <taxon>Embryophyta</taxon>
        <taxon>Tracheophyta</taxon>
        <taxon>Spermatophyta</taxon>
        <taxon>Magnoliopsida</taxon>
        <taxon>eudicotyledons</taxon>
        <taxon>Gunneridae</taxon>
        <taxon>Pentapetalae</taxon>
        <taxon>rosids</taxon>
        <taxon>fabids</taxon>
        <taxon>Fabales</taxon>
        <taxon>Fabaceae</taxon>
        <taxon>Papilionoideae</taxon>
        <taxon>50 kb inversion clade</taxon>
        <taxon>genistoids sensu lato</taxon>
        <taxon>core genistoids</taxon>
        <taxon>Genisteae</taxon>
        <taxon>Lupinus</taxon>
    </lineage>
</organism>
<sequence length="74" mass="8209">MHMFEQQEYHKSLYADQPVLPSGFRIILHDYGKDVASPDHVAYLASALGVGTTGNEAATWSVLYKCLDYEQSGS</sequence>
<name>A0A394DJV9_LUPAN</name>
<dbReference type="AlphaFoldDB" id="A0A394DJV9"/>
<keyword evidence="2" id="KW-1185">Reference proteome</keyword>